<evidence type="ECO:0000256" key="1">
    <source>
        <dbReference type="SAM" id="Phobius"/>
    </source>
</evidence>
<gene>
    <name evidence="2" type="ORF">COU90_01155</name>
</gene>
<dbReference type="Proteomes" id="UP000229098">
    <property type="component" value="Unassembled WGS sequence"/>
</dbReference>
<name>A0A2M8KY41_9BACT</name>
<dbReference type="AlphaFoldDB" id="A0A2M8KY41"/>
<keyword evidence="1" id="KW-0472">Membrane</keyword>
<evidence type="ECO:0000313" key="3">
    <source>
        <dbReference type="Proteomes" id="UP000229098"/>
    </source>
</evidence>
<feature type="transmembrane region" description="Helical" evidence="1">
    <location>
        <begin position="60"/>
        <end position="83"/>
    </location>
</feature>
<keyword evidence="1" id="KW-0812">Transmembrane</keyword>
<proteinExistence type="predicted"/>
<reference evidence="3" key="1">
    <citation type="submission" date="2017-09" db="EMBL/GenBank/DDBJ databases">
        <title>Depth-based differentiation of microbial function through sediment-hosted aquifers and enrichment of novel symbionts in the deep terrestrial subsurface.</title>
        <authorList>
            <person name="Probst A.J."/>
            <person name="Ladd B."/>
            <person name="Jarett J.K."/>
            <person name="Geller-Mcgrath D.E."/>
            <person name="Sieber C.M.K."/>
            <person name="Emerson J.B."/>
            <person name="Anantharaman K."/>
            <person name="Thomas B.C."/>
            <person name="Malmstrom R."/>
            <person name="Stieglmeier M."/>
            <person name="Klingl A."/>
            <person name="Woyke T."/>
            <person name="Ryan C.M."/>
            <person name="Banfield J.F."/>
        </authorList>
    </citation>
    <scope>NUCLEOTIDE SEQUENCE [LARGE SCALE GENOMIC DNA]</scope>
</reference>
<feature type="transmembrane region" description="Helical" evidence="1">
    <location>
        <begin position="136"/>
        <end position="158"/>
    </location>
</feature>
<evidence type="ECO:0000313" key="2">
    <source>
        <dbReference type="EMBL" id="PJE64855.1"/>
    </source>
</evidence>
<protein>
    <submittedName>
        <fullName evidence="2">Uncharacterized protein</fullName>
    </submittedName>
</protein>
<accession>A0A2M8KY41</accession>
<comment type="caution">
    <text evidence="2">The sequence shown here is derived from an EMBL/GenBank/DDBJ whole genome shotgun (WGS) entry which is preliminary data.</text>
</comment>
<organism evidence="2 3">
    <name type="scientific">Candidatus Ryanbacteria bacterium CG10_big_fil_rev_8_21_14_0_10_43_42</name>
    <dbReference type="NCBI Taxonomy" id="1974864"/>
    <lineage>
        <taxon>Bacteria</taxon>
        <taxon>Candidatus Ryaniibacteriota</taxon>
    </lineage>
</organism>
<dbReference type="EMBL" id="PFEF01000003">
    <property type="protein sequence ID" value="PJE64855.1"/>
    <property type="molecule type" value="Genomic_DNA"/>
</dbReference>
<keyword evidence="1" id="KW-1133">Transmembrane helix</keyword>
<sequence length="164" mass="18810">MGENNQSENVRQENHRTEYNIVATTWRFFVSLRFIVAAFAVTLHSALLTLYSQFYQQQTVLSQISILGLPSVGTIAALAIFLIELRNIDLYILMIQRGRELEDVLDLQDAHFARLGEPYTRPLTVYDRLISHTMGIYILHVGVATLWVHLFVLSIWTLSKNTVT</sequence>
<feature type="transmembrane region" description="Helical" evidence="1">
    <location>
        <begin position="34"/>
        <end position="54"/>
    </location>
</feature>